<gene>
    <name evidence="14" type="ORF">DVH24_003998</name>
</gene>
<evidence type="ECO:0000256" key="4">
    <source>
        <dbReference type="ARBA" id="ARBA00012895"/>
    </source>
</evidence>
<dbReference type="PANTHER" id="PTHR10848">
    <property type="entry name" value="MEIOTIC RECOMBINATION PROTEIN SPO11"/>
    <property type="match status" value="1"/>
</dbReference>
<keyword evidence="15" id="KW-1185">Reference proteome</keyword>
<dbReference type="InterPro" id="IPR036163">
    <property type="entry name" value="HMA_dom_sf"/>
</dbReference>
<dbReference type="Gene3D" id="3.30.70.100">
    <property type="match status" value="1"/>
</dbReference>
<dbReference type="GO" id="GO:0007131">
    <property type="term" value="P:reciprocal meiotic recombination"/>
    <property type="evidence" value="ECO:0007669"/>
    <property type="project" value="TreeGrafter"/>
</dbReference>
<dbReference type="EMBL" id="RDQH01000329">
    <property type="protein sequence ID" value="RXI03346.1"/>
    <property type="molecule type" value="Genomic_DNA"/>
</dbReference>
<dbReference type="GO" id="GO:0003918">
    <property type="term" value="F:DNA topoisomerase type II (double strand cut, ATP-hydrolyzing) activity"/>
    <property type="evidence" value="ECO:0007669"/>
    <property type="project" value="UniProtKB-UniRule"/>
</dbReference>
<organism evidence="14 15">
    <name type="scientific">Malus domestica</name>
    <name type="common">Apple</name>
    <name type="synonym">Pyrus malus</name>
    <dbReference type="NCBI Taxonomy" id="3750"/>
    <lineage>
        <taxon>Eukaryota</taxon>
        <taxon>Viridiplantae</taxon>
        <taxon>Streptophyta</taxon>
        <taxon>Embryophyta</taxon>
        <taxon>Tracheophyta</taxon>
        <taxon>Spermatophyta</taxon>
        <taxon>Magnoliopsida</taxon>
        <taxon>eudicotyledons</taxon>
        <taxon>Gunneridae</taxon>
        <taxon>Pentapetalae</taxon>
        <taxon>rosids</taxon>
        <taxon>fabids</taxon>
        <taxon>Rosales</taxon>
        <taxon>Rosaceae</taxon>
        <taxon>Amygdaloideae</taxon>
        <taxon>Maleae</taxon>
        <taxon>Malus</taxon>
    </lineage>
</organism>
<dbReference type="Gene3D" id="3.40.1360.10">
    <property type="match status" value="1"/>
</dbReference>
<evidence type="ECO:0000259" key="13">
    <source>
        <dbReference type="PROSITE" id="PS50846"/>
    </source>
</evidence>
<evidence type="ECO:0000256" key="9">
    <source>
        <dbReference type="ARBA" id="ARBA00023235"/>
    </source>
</evidence>
<evidence type="ECO:0000256" key="11">
    <source>
        <dbReference type="SAM" id="MobiDB-lite"/>
    </source>
</evidence>
<keyword evidence="6" id="KW-0460">Magnesium</keyword>
<name>A0A498K7H3_MALDO</name>
<dbReference type="InterPro" id="IPR013049">
    <property type="entry name" value="Spo11/TopoVI_A_N"/>
</dbReference>
<dbReference type="PROSITE" id="PS52041">
    <property type="entry name" value="TOPO_IIB"/>
    <property type="match status" value="1"/>
</dbReference>
<comment type="cofactor">
    <cofactor evidence="2">
        <name>Mg(2+)</name>
        <dbReference type="ChEBI" id="CHEBI:18420"/>
    </cofactor>
</comment>
<evidence type="ECO:0000256" key="3">
    <source>
        <dbReference type="ARBA" id="ARBA00006559"/>
    </source>
</evidence>
<dbReference type="InterPro" id="IPR036388">
    <property type="entry name" value="WH-like_DNA-bd_sf"/>
</dbReference>
<dbReference type="PANTHER" id="PTHR10848:SF3">
    <property type="entry name" value="MEIOTIC RECOMBINATION PROTEIN SPO11-1"/>
    <property type="match status" value="1"/>
</dbReference>
<dbReference type="InterPro" id="IPR006121">
    <property type="entry name" value="HMA_dom"/>
</dbReference>
<dbReference type="PRINTS" id="PR01550">
    <property type="entry name" value="TOP6AFAMILY"/>
</dbReference>
<feature type="transmembrane region" description="Helical" evidence="12">
    <location>
        <begin position="31"/>
        <end position="48"/>
    </location>
</feature>
<keyword evidence="12" id="KW-0812">Transmembrane</keyword>
<evidence type="ECO:0000313" key="14">
    <source>
        <dbReference type="EMBL" id="RXI03346.1"/>
    </source>
</evidence>
<dbReference type="AlphaFoldDB" id="A0A498K7H3"/>
<evidence type="ECO:0000313" key="15">
    <source>
        <dbReference type="Proteomes" id="UP000290289"/>
    </source>
</evidence>
<dbReference type="Pfam" id="PF04406">
    <property type="entry name" value="TP6A_N"/>
    <property type="match status" value="1"/>
</dbReference>
<keyword evidence="7 10" id="KW-0799">Topoisomerase</keyword>
<protein>
    <recommendedName>
        <fullName evidence="4">DNA topoisomerase (ATP-hydrolyzing)</fullName>
        <ecNumber evidence="4">5.6.2.2</ecNumber>
    </recommendedName>
</protein>
<feature type="compositionally biased region" description="Pro residues" evidence="11">
    <location>
        <begin position="702"/>
        <end position="722"/>
    </location>
</feature>
<dbReference type="InterPro" id="IPR002815">
    <property type="entry name" value="Spo11/TopoVI_A"/>
</dbReference>
<sequence>MARTSLVSSSLCFAVLISCLGLIFLVNFDLFFAFLVTISILSTILLLANTNKRLVILDEKPVGTGNLPGGQENLPDAEQVREQLLVRKDVKISKSDQQLTTSSSNVDMELLYSLAQEAESEKDVVKELHQLVETLTETAQQSDQVEILDSPSEISDNLDEKFEVSDDCSVSDDEEEDSLIEIPLQSNLQQGVKEVLGDMSEMNEEENLIEIDISMGSIKFPRHSRWSSQPRPRDLLRKIRATVVLIHRKGRRFSRFEEQAMVLLIVQQLLQENRHGSKRDIYYMRPSIFSVLDVVCSRSLHVSSNIFCLNYNADQSVVDRAINDICILLHCSRHNLNVVSVGKGLVMGWLRFSEAGNVFDCINRPNTAFPVLFMLKRLKGRGYPDIPTRRFLGLLVDTLHLPIYCLVDCDPYGFDILSMYRFGSMQMAYDAKFLRVPEVLWLGAFPFGLRQVRSSTTVSPSFDGRKVRDMVLYIGIFLFVTFLRFLIIMPDKRKTEAMLLRCYLQNEAPPQWRLELQLMLERGVKFELEALSVHELNYLSESCVLKVSINCEACRKKIYEVLQNIYGVYKINIDAEGGTVKVSGKVNPSTLLMVLEGSGKHAEVKSVTFDGEVKNDWGGGYDYFGEAGYGYGYNPYGVAPPPFYPYPPYGGYDYHWYDPGRLKMMPLPALPPPPLALPSSSPPVPQQSQPPLPLQLQSQSVPPQPPKTPAPPNQAPRPPPPAANAAQTIAKPVAKSDKKSKCCIMKDLFDPEEFLTYFYLGFTQSHMYENVYHNTPP</sequence>
<feature type="active site" description="O-(5'-phospho-DNA)-tyrosine intermediate" evidence="10">
    <location>
        <position position="283"/>
    </location>
</feature>
<evidence type="ECO:0000256" key="10">
    <source>
        <dbReference type="PROSITE-ProRule" id="PRU01385"/>
    </source>
</evidence>
<keyword evidence="12" id="KW-1133">Transmembrane helix</keyword>
<dbReference type="GO" id="GO:0042138">
    <property type="term" value="P:meiotic DNA double-strand break formation"/>
    <property type="evidence" value="ECO:0007669"/>
    <property type="project" value="TreeGrafter"/>
</dbReference>
<evidence type="ECO:0000256" key="2">
    <source>
        <dbReference type="ARBA" id="ARBA00001946"/>
    </source>
</evidence>
<evidence type="ECO:0000256" key="5">
    <source>
        <dbReference type="ARBA" id="ARBA00022723"/>
    </source>
</evidence>
<dbReference type="GO" id="GO:0005524">
    <property type="term" value="F:ATP binding"/>
    <property type="evidence" value="ECO:0007669"/>
    <property type="project" value="InterPro"/>
</dbReference>
<dbReference type="GO" id="GO:0003677">
    <property type="term" value="F:DNA binding"/>
    <property type="evidence" value="ECO:0007669"/>
    <property type="project" value="UniProtKB-UniRule"/>
</dbReference>
<accession>A0A498K7H3</accession>
<feature type="domain" description="HMA" evidence="13">
    <location>
        <begin position="540"/>
        <end position="603"/>
    </location>
</feature>
<evidence type="ECO:0000256" key="1">
    <source>
        <dbReference type="ARBA" id="ARBA00000185"/>
    </source>
</evidence>
<dbReference type="GO" id="GO:0046872">
    <property type="term" value="F:metal ion binding"/>
    <property type="evidence" value="ECO:0007669"/>
    <property type="project" value="UniProtKB-KW"/>
</dbReference>
<keyword evidence="12" id="KW-0472">Membrane</keyword>
<proteinExistence type="inferred from homology"/>
<dbReference type="InterPro" id="IPR034136">
    <property type="entry name" value="TOPRIM_Topo6A/Spo11"/>
</dbReference>
<dbReference type="EC" id="5.6.2.2" evidence="4"/>
<feature type="compositionally biased region" description="Pro residues" evidence="11">
    <location>
        <begin position="674"/>
        <end position="693"/>
    </location>
</feature>
<comment type="similarity">
    <text evidence="3 10">Belongs to the TOP6A family.</text>
</comment>
<comment type="catalytic activity">
    <reaction evidence="1 10">
        <text>ATP-dependent breakage, passage and rejoining of double-stranded DNA.</text>
        <dbReference type="EC" id="5.6.2.2"/>
    </reaction>
</comment>
<comment type="caution">
    <text evidence="14">The sequence shown here is derived from an EMBL/GenBank/DDBJ whole genome shotgun (WGS) entry which is preliminary data.</text>
</comment>
<dbReference type="Pfam" id="PF21180">
    <property type="entry name" value="TOP6A-Spo11_Toprim"/>
    <property type="match status" value="2"/>
</dbReference>
<evidence type="ECO:0000256" key="6">
    <source>
        <dbReference type="ARBA" id="ARBA00022842"/>
    </source>
</evidence>
<dbReference type="InterPro" id="IPR036078">
    <property type="entry name" value="Spo11/TopoVI_A_sf"/>
</dbReference>
<dbReference type="PROSITE" id="PS50846">
    <property type="entry name" value="HMA_2"/>
    <property type="match status" value="1"/>
</dbReference>
<dbReference type="Proteomes" id="UP000290289">
    <property type="component" value="Chromosome 3"/>
</dbReference>
<dbReference type="SUPFAM" id="SSF55008">
    <property type="entry name" value="HMA, heavy metal-associated domain"/>
    <property type="match status" value="1"/>
</dbReference>
<keyword evidence="5" id="KW-0479">Metal-binding</keyword>
<feature type="region of interest" description="Disordered" evidence="11">
    <location>
        <begin position="674"/>
        <end position="733"/>
    </location>
</feature>
<evidence type="ECO:0000256" key="12">
    <source>
        <dbReference type="SAM" id="Phobius"/>
    </source>
</evidence>
<keyword evidence="9 10" id="KW-0413">Isomerase</keyword>
<dbReference type="Gene3D" id="1.10.10.10">
    <property type="entry name" value="Winged helix-like DNA-binding domain superfamily/Winged helix DNA-binding domain"/>
    <property type="match status" value="1"/>
</dbReference>
<dbReference type="CDD" id="cd00223">
    <property type="entry name" value="TOPRIM_TopoIIB_SPO"/>
    <property type="match status" value="1"/>
</dbReference>
<dbReference type="STRING" id="3750.A0A498K7H3"/>
<evidence type="ECO:0000256" key="7">
    <source>
        <dbReference type="ARBA" id="ARBA00023029"/>
    </source>
</evidence>
<feature type="transmembrane region" description="Helical" evidence="12">
    <location>
        <begin position="470"/>
        <end position="489"/>
    </location>
</feature>
<dbReference type="Pfam" id="PF00403">
    <property type="entry name" value="HMA"/>
    <property type="match status" value="1"/>
</dbReference>
<dbReference type="GO" id="GO:0000228">
    <property type="term" value="C:nuclear chromosome"/>
    <property type="evidence" value="ECO:0007669"/>
    <property type="project" value="TreeGrafter"/>
</dbReference>
<evidence type="ECO:0000256" key="8">
    <source>
        <dbReference type="ARBA" id="ARBA00023125"/>
    </source>
</evidence>
<dbReference type="PROSITE" id="PS51257">
    <property type="entry name" value="PROKAR_LIPOPROTEIN"/>
    <property type="match status" value="1"/>
</dbReference>
<dbReference type="GO" id="GO:0000706">
    <property type="term" value="P:meiotic DNA double-strand break processing"/>
    <property type="evidence" value="ECO:0007669"/>
    <property type="project" value="TreeGrafter"/>
</dbReference>
<dbReference type="CDD" id="cd00371">
    <property type="entry name" value="HMA"/>
    <property type="match status" value="1"/>
</dbReference>
<reference evidence="14 15" key="1">
    <citation type="submission" date="2018-10" db="EMBL/GenBank/DDBJ databases">
        <title>A high-quality apple genome assembly.</title>
        <authorList>
            <person name="Hu J."/>
        </authorList>
    </citation>
    <scope>NUCLEOTIDE SEQUENCE [LARGE SCALE GENOMIC DNA]</scope>
    <source>
        <strain evidence="15">cv. HFTH1</strain>
        <tissue evidence="14">Young leaf</tissue>
    </source>
</reference>
<feature type="compositionally biased region" description="Low complexity" evidence="11">
    <location>
        <begin position="723"/>
        <end position="732"/>
    </location>
</feature>
<keyword evidence="8 10" id="KW-0238">DNA-binding</keyword>
<dbReference type="SUPFAM" id="SSF56726">
    <property type="entry name" value="DNA topoisomerase IV, alpha subunit"/>
    <property type="match status" value="1"/>
</dbReference>